<evidence type="ECO:0008006" key="4">
    <source>
        <dbReference type="Google" id="ProtNLM"/>
    </source>
</evidence>
<evidence type="ECO:0000313" key="3">
    <source>
        <dbReference type="Proteomes" id="UP000019464"/>
    </source>
</evidence>
<dbReference type="RefSeq" id="WP_036508407.1">
    <property type="nucleotide sequence ID" value="NZ_AONB01000003.1"/>
</dbReference>
<dbReference type="STRING" id="1229521.D791_01008"/>
<protein>
    <recommendedName>
        <fullName evidence="4">Nickel uptake substrate-specific transmembrane region</fullName>
    </recommendedName>
</protein>
<keyword evidence="3" id="KW-1185">Reference proteome</keyword>
<comment type="caution">
    <text evidence="2">The sequence shown here is derived from an EMBL/GenBank/DDBJ whole genome shotgun (WGS) entry which is preliminary data.</text>
</comment>
<organism evidence="2 3">
    <name type="scientific">Nitrincola nitratireducens</name>
    <dbReference type="NCBI Taxonomy" id="1229521"/>
    <lineage>
        <taxon>Bacteria</taxon>
        <taxon>Pseudomonadati</taxon>
        <taxon>Pseudomonadota</taxon>
        <taxon>Gammaproteobacteria</taxon>
        <taxon>Oceanospirillales</taxon>
        <taxon>Oceanospirillaceae</taxon>
        <taxon>Nitrincola</taxon>
    </lineage>
</organism>
<dbReference type="EMBL" id="AONB01000003">
    <property type="protein sequence ID" value="EXJ12119.1"/>
    <property type="molecule type" value="Genomic_DNA"/>
</dbReference>
<name>W9UYF3_9GAMM</name>
<accession>W9UYF3</accession>
<sequence>MAPLTLKNLGCIGLLLTFTLNVNASEYWTGGIGLESRQEAPQKNTRFEFFDQSRAYIADIDFTITNSTGDTLIEGLATGPWLILELPDGLYTFTGTQRDTKTQRRHPFSVRQGQSQTHRIQY</sequence>
<evidence type="ECO:0000313" key="2">
    <source>
        <dbReference type="EMBL" id="EXJ12119.1"/>
    </source>
</evidence>
<feature type="compositionally biased region" description="Polar residues" evidence="1">
    <location>
        <begin position="111"/>
        <end position="122"/>
    </location>
</feature>
<gene>
    <name evidence="2" type="ORF">D791_01008</name>
</gene>
<reference evidence="2 3" key="2">
    <citation type="journal article" date="2015" name="Syst. Appl. Microbiol.">
        <title>Nitrincola nitratireducens sp. nov. isolated from a haloalkaline crater lake.</title>
        <authorList>
            <person name="Singh A."/>
            <person name="Vaidya B."/>
            <person name="Tanuku N.R."/>
            <person name="Pinnaka A.K."/>
        </authorList>
    </citation>
    <scope>NUCLEOTIDE SEQUENCE [LARGE SCALE GENOMIC DNA]</scope>
    <source>
        <strain evidence="2 3">AK23</strain>
    </source>
</reference>
<dbReference type="OrthoDB" id="8481291at2"/>
<reference evidence="3" key="1">
    <citation type="submission" date="2012-11" db="EMBL/GenBank/DDBJ databases">
        <authorList>
            <person name="Singh A."/>
            <person name="Pinnaka A.K."/>
            <person name="Vaidya B."/>
        </authorList>
    </citation>
    <scope>NUCLEOTIDE SEQUENCE [LARGE SCALE GENOMIC DNA]</scope>
    <source>
        <strain evidence="3">AK23</strain>
    </source>
</reference>
<dbReference type="Proteomes" id="UP000019464">
    <property type="component" value="Unassembled WGS sequence"/>
</dbReference>
<evidence type="ECO:0000256" key="1">
    <source>
        <dbReference type="SAM" id="MobiDB-lite"/>
    </source>
</evidence>
<proteinExistence type="predicted"/>
<dbReference type="AlphaFoldDB" id="W9UYF3"/>
<feature type="region of interest" description="Disordered" evidence="1">
    <location>
        <begin position="97"/>
        <end position="122"/>
    </location>
</feature>